<evidence type="ECO:0000256" key="7">
    <source>
        <dbReference type="ARBA" id="ARBA00038093"/>
    </source>
</evidence>
<comment type="cofactor">
    <cofactor evidence="1">
        <name>Mg(2+)</name>
        <dbReference type="ChEBI" id="CHEBI:18420"/>
    </cofactor>
</comment>
<comment type="similarity">
    <text evidence="7">Belongs to the PINc/VapC protein family.</text>
</comment>
<evidence type="ECO:0000256" key="3">
    <source>
        <dbReference type="ARBA" id="ARBA00022722"/>
    </source>
</evidence>
<dbReference type="AlphaFoldDB" id="B1I6W5"/>
<keyword evidence="10" id="KW-1185">Reference proteome</keyword>
<dbReference type="PANTHER" id="PTHR33653">
    <property type="entry name" value="RIBONUCLEASE VAPC2"/>
    <property type="match status" value="1"/>
</dbReference>
<evidence type="ECO:0000259" key="8">
    <source>
        <dbReference type="Pfam" id="PF01850"/>
    </source>
</evidence>
<evidence type="ECO:0000256" key="6">
    <source>
        <dbReference type="ARBA" id="ARBA00022842"/>
    </source>
</evidence>
<dbReference type="SUPFAM" id="SSF88723">
    <property type="entry name" value="PIN domain-like"/>
    <property type="match status" value="1"/>
</dbReference>
<evidence type="ECO:0000313" key="10">
    <source>
        <dbReference type="Proteomes" id="UP000008544"/>
    </source>
</evidence>
<dbReference type="RefSeq" id="WP_012302791.1">
    <property type="nucleotide sequence ID" value="NC_010424.1"/>
</dbReference>
<dbReference type="GO" id="GO:0046872">
    <property type="term" value="F:metal ion binding"/>
    <property type="evidence" value="ECO:0007669"/>
    <property type="project" value="UniProtKB-KW"/>
</dbReference>
<dbReference type="EMBL" id="CP000860">
    <property type="protein sequence ID" value="ACA60210.1"/>
    <property type="molecule type" value="Genomic_DNA"/>
</dbReference>
<sequence length="167" mass="18620">MQTAVDTNLLSVLLRGKPANQAQLVAEVLIEHDRRGRLVICPAVWAELRVLISEQKLNSFLKDNRIAVDWELTPAVWAAAAEAFARYLQRRRQSGSLYYCSACGMEISVSCPQCGRIQGFPRHILSDFLIGAHALHRANLLLTADEGILQRYFPALKVANPLEPVRG</sequence>
<dbReference type="Proteomes" id="UP000008544">
    <property type="component" value="Chromosome"/>
</dbReference>
<reference evidence="10" key="1">
    <citation type="submission" date="2007-10" db="EMBL/GenBank/DDBJ databases">
        <title>Complete sequence of chromosome of Desulforudis audaxviator MP104C.</title>
        <authorList>
            <person name="Copeland A."/>
            <person name="Lucas S."/>
            <person name="Lapidus A."/>
            <person name="Barry K."/>
            <person name="Glavina del Rio T."/>
            <person name="Dalin E."/>
            <person name="Tice H."/>
            <person name="Bruce D."/>
            <person name="Pitluck S."/>
            <person name="Lowry S.R."/>
            <person name="Larimer F."/>
            <person name="Land M.L."/>
            <person name="Hauser L."/>
            <person name="Kyrpides N."/>
            <person name="Ivanova N.N."/>
            <person name="Richardson P."/>
        </authorList>
    </citation>
    <scope>NUCLEOTIDE SEQUENCE [LARGE SCALE GENOMIC DNA]</scope>
    <source>
        <strain evidence="10">MP104C</strain>
    </source>
</reference>
<dbReference type="GO" id="GO:0004518">
    <property type="term" value="F:nuclease activity"/>
    <property type="evidence" value="ECO:0007669"/>
    <property type="project" value="UniProtKB-KW"/>
</dbReference>
<dbReference type="InterPro" id="IPR002716">
    <property type="entry name" value="PIN_dom"/>
</dbReference>
<evidence type="ECO:0000256" key="2">
    <source>
        <dbReference type="ARBA" id="ARBA00022649"/>
    </source>
</evidence>
<dbReference type="HOGENOM" id="CLU_137728_0_0_9"/>
<dbReference type="KEGG" id="dau:Daud_1712"/>
<evidence type="ECO:0000256" key="5">
    <source>
        <dbReference type="ARBA" id="ARBA00022801"/>
    </source>
</evidence>
<name>B1I6W5_DESAP</name>
<gene>
    <name evidence="9" type="ordered locus">Daud_1712</name>
</gene>
<evidence type="ECO:0000313" key="9">
    <source>
        <dbReference type="EMBL" id="ACA60210.1"/>
    </source>
</evidence>
<dbReference type="OrthoDB" id="9800524at2"/>
<evidence type="ECO:0000256" key="4">
    <source>
        <dbReference type="ARBA" id="ARBA00022723"/>
    </source>
</evidence>
<keyword evidence="6" id="KW-0460">Magnesium</keyword>
<dbReference type="PANTHER" id="PTHR33653:SF1">
    <property type="entry name" value="RIBONUCLEASE VAPC2"/>
    <property type="match status" value="1"/>
</dbReference>
<protein>
    <recommendedName>
        <fullName evidence="8">PIN domain-containing protein</fullName>
    </recommendedName>
</protein>
<proteinExistence type="inferred from homology"/>
<keyword evidence="2" id="KW-1277">Toxin-antitoxin system</keyword>
<organism evidence="9 10">
    <name type="scientific">Desulforudis audaxviator (strain MP104C)</name>
    <dbReference type="NCBI Taxonomy" id="477974"/>
    <lineage>
        <taxon>Bacteria</taxon>
        <taxon>Bacillati</taxon>
        <taxon>Bacillota</taxon>
        <taxon>Clostridia</taxon>
        <taxon>Thermoanaerobacterales</taxon>
        <taxon>Candidatus Desulforudaceae</taxon>
        <taxon>Candidatus Desulforudis</taxon>
    </lineage>
</organism>
<keyword evidence="5" id="KW-0378">Hydrolase</keyword>
<dbReference type="Pfam" id="PF01850">
    <property type="entry name" value="PIN"/>
    <property type="match status" value="1"/>
</dbReference>
<evidence type="ECO:0000256" key="1">
    <source>
        <dbReference type="ARBA" id="ARBA00001946"/>
    </source>
</evidence>
<dbReference type="InterPro" id="IPR029060">
    <property type="entry name" value="PIN-like_dom_sf"/>
</dbReference>
<feature type="domain" description="PIN" evidence="8">
    <location>
        <begin position="5"/>
        <end position="149"/>
    </location>
</feature>
<dbReference type="InterPro" id="IPR050556">
    <property type="entry name" value="Type_II_TA_system_RNase"/>
</dbReference>
<accession>B1I6W5</accession>
<keyword evidence="3" id="KW-0540">Nuclease</keyword>
<dbReference type="eggNOG" id="COG1487">
    <property type="taxonomic scope" value="Bacteria"/>
</dbReference>
<dbReference type="GO" id="GO:0016787">
    <property type="term" value="F:hydrolase activity"/>
    <property type="evidence" value="ECO:0007669"/>
    <property type="project" value="UniProtKB-KW"/>
</dbReference>
<dbReference type="CDD" id="cd09854">
    <property type="entry name" value="PIN_VapC-like"/>
    <property type="match status" value="1"/>
</dbReference>
<keyword evidence="4" id="KW-0479">Metal-binding</keyword>
<dbReference type="Gene3D" id="3.40.50.1010">
    <property type="entry name" value="5'-nuclease"/>
    <property type="match status" value="1"/>
</dbReference>
<reference evidence="9 10" key="2">
    <citation type="journal article" date="2008" name="Science">
        <title>Environmental genomics reveals a single-species ecosystem deep within Earth.</title>
        <authorList>
            <person name="Chivian D."/>
            <person name="Brodie E.L."/>
            <person name="Alm E.J."/>
            <person name="Culley D.E."/>
            <person name="Dehal P.S."/>
            <person name="Desantis T.Z."/>
            <person name="Gihring T.M."/>
            <person name="Lapidus A."/>
            <person name="Lin L.H."/>
            <person name="Lowry S.R."/>
            <person name="Moser D.P."/>
            <person name="Richardson P.M."/>
            <person name="Southam G."/>
            <person name="Wanger G."/>
            <person name="Pratt L.M."/>
            <person name="Andersen G.L."/>
            <person name="Hazen T.C."/>
            <person name="Brockman F.J."/>
            <person name="Arkin A.P."/>
            <person name="Onstott T.C."/>
        </authorList>
    </citation>
    <scope>NUCLEOTIDE SEQUENCE [LARGE SCALE GENOMIC DNA]</scope>
    <source>
        <strain evidence="9 10">MP104C</strain>
    </source>
</reference>